<feature type="region of interest" description="Disordered" evidence="2">
    <location>
        <begin position="992"/>
        <end position="1014"/>
    </location>
</feature>
<accession>A0A839T918</accession>
<dbReference type="PROSITE" id="PS00330">
    <property type="entry name" value="HEMOLYSIN_CALCIUM"/>
    <property type="match status" value="1"/>
</dbReference>
<dbReference type="EMBL" id="JACHXL010000001">
    <property type="protein sequence ID" value="MBB3105931.1"/>
    <property type="molecule type" value="Genomic_DNA"/>
</dbReference>
<dbReference type="Pfam" id="PF00353">
    <property type="entry name" value="HemolysinCabind"/>
    <property type="match status" value="2"/>
</dbReference>
<dbReference type="InterPro" id="IPR011049">
    <property type="entry name" value="Serralysin-like_metalloprot_C"/>
</dbReference>
<dbReference type="GO" id="GO:0005509">
    <property type="term" value="F:calcium ion binding"/>
    <property type="evidence" value="ECO:0007669"/>
    <property type="project" value="InterPro"/>
</dbReference>
<organism evidence="3 4">
    <name type="scientific">Psychrobacter luti</name>
    <dbReference type="NCBI Taxonomy" id="198481"/>
    <lineage>
        <taxon>Bacteria</taxon>
        <taxon>Pseudomonadati</taxon>
        <taxon>Pseudomonadota</taxon>
        <taxon>Gammaproteobacteria</taxon>
        <taxon>Moraxellales</taxon>
        <taxon>Moraxellaceae</taxon>
        <taxon>Psychrobacter</taxon>
    </lineage>
</organism>
<dbReference type="PRINTS" id="PR00313">
    <property type="entry name" value="CABNDNGRPT"/>
</dbReference>
<keyword evidence="1" id="KW-0106">Calcium</keyword>
<protein>
    <submittedName>
        <fullName evidence="3">Uncharacterized protein</fullName>
    </submittedName>
</protein>
<dbReference type="InterPro" id="IPR001343">
    <property type="entry name" value="Hemolysn_Ca-bd"/>
</dbReference>
<evidence type="ECO:0000256" key="2">
    <source>
        <dbReference type="SAM" id="MobiDB-lite"/>
    </source>
</evidence>
<dbReference type="InterPro" id="IPR018511">
    <property type="entry name" value="Hemolysin-typ_Ca-bd_CS"/>
</dbReference>
<gene>
    <name evidence="3" type="ORF">FHS24_000422</name>
</gene>
<dbReference type="AlphaFoldDB" id="A0A839T918"/>
<dbReference type="Proteomes" id="UP000588111">
    <property type="component" value="Unassembled WGS sequence"/>
</dbReference>
<comment type="caution">
    <text evidence="3">The sequence shown here is derived from an EMBL/GenBank/DDBJ whole genome shotgun (WGS) entry which is preliminary data.</text>
</comment>
<proteinExistence type="predicted"/>
<dbReference type="SUPFAM" id="SSF51120">
    <property type="entry name" value="beta-Roll"/>
    <property type="match status" value="2"/>
</dbReference>
<evidence type="ECO:0000256" key="1">
    <source>
        <dbReference type="ARBA" id="ARBA00022837"/>
    </source>
</evidence>
<evidence type="ECO:0000313" key="3">
    <source>
        <dbReference type="EMBL" id="MBB3105931.1"/>
    </source>
</evidence>
<sequence>MIAAGSVTFTGVNLPENNGETLEVKASLSDSAGNISTDTAASDEATLNTNFSVAPVAQSKTVAMYEDGKGFMGSDPTAANAVNGDNANLNRPSITIDVGTLQQRDTTAFDIYIQENGGTFVLLQPNQYSVSVNIDGSYTYQTFSARDNGTYNVVATPKGQLPTNSIVANEITTIEVGYKFTVADFGFTDANGDGLEAVIITSLPTSGQLLLNGVAVEVNDSISATDIAGLLFVPNVDYSGNPTFGFKVQDGGDNGANISAEATITIDVVAVADGPVIEYTYQSPVTNENLGTLRGNGVNMQIQNTDLTLDKSAKGATNFNFTDLNRIDYMPGIIDTTTKNAGANQLLQGLTINGFNNYQARRYDGFIYLEAGTYNFSARDNAGLVSADETVLLKIGGTNVLKNNEYRTEPNANYDSMPLVVNEAGFYTLDMYFLNHSGPGGLPNLTISGGKFNNTPLINDTANNNGIKLFNSTAAINAEIASKLGGDYRLTNLLDSKDGRNGHYVVTKLNQGESNNWIKLSDLSDQFITIDLLDKAGTTAETLPTEKSVILSGLPVGAIIRDGGTNSVEITSDTQQIDITTWPRNQLEVFVPPNYVGNKLPITISAESIDVNNNVQQSQTSIIVRIVNDSSVYTDTSTTGQANIIAGSGNNTMYGGSGADILNGGAGNDILIGGSGGDVRGGGFEYWDFSSAGWSATKNAASGDSPEWVIMQPTGATKADYRKQLDMGSWQVGGKLSDYKDDPSYNGVQYNKIELNRPDKRSYAGVTGAGSWILDSTADSNNQLDIWQDVKTAPGETYELTLVISRNGESTINIMWGGAIIGQVAAGPMGLNPTVTMFNGFTATATRDGRGTATANDDIVTIKIDVVGNRDAAFTELRLQSNAKTGDDLGKAIFDVSLNAKVADGADTLIGGYGNDLIYGQGGNDTLYGDFSGTGGAVDGSIGNDVFVFSMLKNNGSDIIKDFSIAHDKLYMIDLLDAFQGSGVYNATTNPHVTRYPGADNDNNPQSTSKSDDNITIKDLISGAEGNNSQYITLSANGVGDLVLSLTGRGTSKGSVTLEGIKYGVNDNNADTYGTVAELLGANGHQQILYVTTDSFNTGVDNDLTTLTNIMNTPFGV</sequence>
<name>A0A839T918_9GAMM</name>
<keyword evidence="4" id="KW-1185">Reference proteome</keyword>
<dbReference type="Gene3D" id="2.150.10.10">
    <property type="entry name" value="Serralysin-like metalloprotease, C-terminal"/>
    <property type="match status" value="2"/>
</dbReference>
<reference evidence="3 4" key="1">
    <citation type="submission" date="2020-08" db="EMBL/GenBank/DDBJ databases">
        <title>Genomic Encyclopedia of Type Strains, Phase III (KMG-III): the genomes of soil and plant-associated and newly described type strains.</title>
        <authorList>
            <person name="Whitman W."/>
        </authorList>
    </citation>
    <scope>NUCLEOTIDE SEQUENCE [LARGE SCALE GENOMIC DNA]</scope>
    <source>
        <strain evidence="3 4">CECT 5885</strain>
    </source>
</reference>
<evidence type="ECO:0000313" key="4">
    <source>
        <dbReference type="Proteomes" id="UP000588111"/>
    </source>
</evidence>